<organism evidence="11 12">
    <name type="scientific">Alkalicoccus daliensis</name>
    <dbReference type="NCBI Taxonomy" id="745820"/>
    <lineage>
        <taxon>Bacteria</taxon>
        <taxon>Bacillati</taxon>
        <taxon>Bacillota</taxon>
        <taxon>Bacilli</taxon>
        <taxon>Bacillales</taxon>
        <taxon>Bacillaceae</taxon>
        <taxon>Alkalicoccus</taxon>
    </lineage>
</organism>
<sequence length="121" mass="13652">MSPLLDQRQHAAEPKRHQTQHVKTRVYKGGITRGEKLIYSLIVPLVIAFGFMIISNYAAIYSLNHELQQTEATIAQQENVNDALSLQVKELSDPERILSIAQTDLGMSLNEEQVQVLHQSN</sequence>
<protein>
    <recommendedName>
        <fullName evidence="7 8">Cell division protein FtsL</fullName>
    </recommendedName>
</protein>
<evidence type="ECO:0000256" key="2">
    <source>
        <dbReference type="ARBA" id="ARBA00022618"/>
    </source>
</evidence>
<feature type="transmembrane region" description="Helical" evidence="7">
    <location>
        <begin position="37"/>
        <end position="60"/>
    </location>
</feature>
<evidence type="ECO:0000256" key="5">
    <source>
        <dbReference type="ARBA" id="ARBA00023136"/>
    </source>
</evidence>
<comment type="subcellular location">
    <subcellularLocation>
        <location evidence="7">Cell membrane</location>
        <topology evidence="7">Single-pass type II membrane protein</topology>
    </subcellularLocation>
    <text evidence="7">Localizes to the division septum where it forms a ring structure.</text>
</comment>
<evidence type="ECO:0000313" key="12">
    <source>
        <dbReference type="Proteomes" id="UP000198778"/>
    </source>
</evidence>
<dbReference type="Pfam" id="PF04977">
    <property type="entry name" value="DivIC"/>
    <property type="match status" value="1"/>
</dbReference>
<dbReference type="RefSeq" id="WP_090839773.1">
    <property type="nucleotide sequence ID" value="NZ_FNIL01000001.1"/>
</dbReference>
<evidence type="ECO:0000256" key="1">
    <source>
        <dbReference type="ARBA" id="ARBA00022475"/>
    </source>
</evidence>
<evidence type="ECO:0000256" key="6">
    <source>
        <dbReference type="ARBA" id="ARBA00023306"/>
    </source>
</evidence>
<feature type="region of interest" description="Disordered" evidence="10">
    <location>
        <begin position="1"/>
        <end position="21"/>
    </location>
</feature>
<dbReference type="OrthoDB" id="2989137at2"/>
<keyword evidence="2 7" id="KW-0132">Cell division</keyword>
<dbReference type="HAMAP" id="MF_00910">
    <property type="entry name" value="FtsL"/>
    <property type="match status" value="1"/>
</dbReference>
<feature type="coiled-coil region" evidence="9">
    <location>
        <begin position="60"/>
        <end position="87"/>
    </location>
</feature>
<evidence type="ECO:0000256" key="3">
    <source>
        <dbReference type="ARBA" id="ARBA00022692"/>
    </source>
</evidence>
<reference evidence="12" key="1">
    <citation type="submission" date="2016-10" db="EMBL/GenBank/DDBJ databases">
        <authorList>
            <person name="Varghese N."/>
            <person name="Submissions S."/>
        </authorList>
    </citation>
    <scope>NUCLEOTIDE SEQUENCE [LARGE SCALE GENOMIC DNA]</scope>
    <source>
        <strain evidence="12">CGMCC 1.10369</strain>
    </source>
</reference>
<evidence type="ECO:0000256" key="8">
    <source>
        <dbReference type="NCBIfam" id="TIGR02209"/>
    </source>
</evidence>
<keyword evidence="9" id="KW-0175">Coiled coil</keyword>
<dbReference type="AlphaFoldDB" id="A0A1G9ZUF5"/>
<dbReference type="EMBL" id="FNIL01000001">
    <property type="protein sequence ID" value="SDN24898.1"/>
    <property type="molecule type" value="Genomic_DNA"/>
</dbReference>
<feature type="compositionally biased region" description="Basic and acidic residues" evidence="10">
    <location>
        <begin position="7"/>
        <end position="16"/>
    </location>
</feature>
<evidence type="ECO:0000256" key="4">
    <source>
        <dbReference type="ARBA" id="ARBA00022989"/>
    </source>
</evidence>
<dbReference type="InterPro" id="IPR011922">
    <property type="entry name" value="Cell_div_FtsL"/>
</dbReference>
<comment type="function">
    <text evidence="7">Essential cell division protein.</text>
</comment>
<dbReference type="GO" id="GO:0043093">
    <property type="term" value="P:FtsZ-dependent cytokinesis"/>
    <property type="evidence" value="ECO:0007669"/>
    <property type="project" value="UniProtKB-UniRule"/>
</dbReference>
<keyword evidence="12" id="KW-1185">Reference proteome</keyword>
<dbReference type="InterPro" id="IPR007060">
    <property type="entry name" value="FtsL/DivIC"/>
</dbReference>
<gene>
    <name evidence="7" type="primary">ftsL</name>
    <name evidence="11" type="ORF">SAMN04488053_101242</name>
</gene>
<proteinExistence type="inferred from homology"/>
<dbReference type="GO" id="GO:0005886">
    <property type="term" value="C:plasma membrane"/>
    <property type="evidence" value="ECO:0007669"/>
    <property type="project" value="UniProtKB-SubCell"/>
</dbReference>
<keyword evidence="6 7" id="KW-0131">Cell cycle</keyword>
<comment type="similarity">
    <text evidence="7">Belongs to the FtsL family.</text>
</comment>
<dbReference type="NCBIfam" id="TIGR02209">
    <property type="entry name" value="ftsL_broad"/>
    <property type="match status" value="1"/>
</dbReference>
<dbReference type="Proteomes" id="UP000198778">
    <property type="component" value="Unassembled WGS sequence"/>
</dbReference>
<dbReference type="GO" id="GO:0032153">
    <property type="term" value="C:cell division site"/>
    <property type="evidence" value="ECO:0007669"/>
    <property type="project" value="UniProtKB-UniRule"/>
</dbReference>
<evidence type="ECO:0000313" key="11">
    <source>
        <dbReference type="EMBL" id="SDN24898.1"/>
    </source>
</evidence>
<accession>A0A1G9ZUF5</accession>
<keyword evidence="4 7" id="KW-1133">Transmembrane helix</keyword>
<keyword evidence="3 7" id="KW-0812">Transmembrane</keyword>
<evidence type="ECO:0000256" key="10">
    <source>
        <dbReference type="SAM" id="MobiDB-lite"/>
    </source>
</evidence>
<evidence type="ECO:0000256" key="9">
    <source>
        <dbReference type="SAM" id="Coils"/>
    </source>
</evidence>
<keyword evidence="1 7" id="KW-1003">Cell membrane</keyword>
<evidence type="ECO:0000256" key="7">
    <source>
        <dbReference type="HAMAP-Rule" id="MF_00910"/>
    </source>
</evidence>
<dbReference type="STRING" id="745820.SAMN04488053_101242"/>
<name>A0A1G9ZUF5_9BACI</name>
<keyword evidence="5 7" id="KW-0472">Membrane</keyword>